<dbReference type="Gene3D" id="3.30.70.270">
    <property type="match status" value="1"/>
</dbReference>
<accession>H1FWS6</accession>
<dbReference type="FunFam" id="3.30.70.270:FF:000001">
    <property type="entry name" value="Diguanylate cyclase domain protein"/>
    <property type="match status" value="1"/>
</dbReference>
<dbReference type="GO" id="GO:0005886">
    <property type="term" value="C:plasma membrane"/>
    <property type="evidence" value="ECO:0007669"/>
    <property type="project" value="TreeGrafter"/>
</dbReference>
<dbReference type="Proteomes" id="UP000006431">
    <property type="component" value="Unassembled WGS sequence"/>
</dbReference>
<dbReference type="PANTHER" id="PTHR45138">
    <property type="entry name" value="REGULATORY COMPONENTS OF SENSORY TRANSDUCTION SYSTEM"/>
    <property type="match status" value="1"/>
</dbReference>
<name>B6BIZ0_SULGG</name>
<dbReference type="PATRIC" id="fig|929558.5.peg.1972"/>
<accession>B6BIZ0</accession>
<evidence type="ECO:0000256" key="2">
    <source>
        <dbReference type="ARBA" id="ARBA00034247"/>
    </source>
</evidence>
<comment type="caution">
    <text evidence="4">The sequence shown here is derived from an EMBL/GenBank/DDBJ whole genome shotgun (WGS) entry which is preliminary data.</text>
</comment>
<feature type="domain" description="GGDEF" evidence="3">
    <location>
        <begin position="184"/>
        <end position="311"/>
    </location>
</feature>
<dbReference type="RefSeq" id="WP_008334952.1">
    <property type="nucleotide sequence ID" value="NZ_AFRZ01000001.1"/>
</dbReference>
<dbReference type="GO" id="GO:1902201">
    <property type="term" value="P:negative regulation of bacterial-type flagellum-dependent cell motility"/>
    <property type="evidence" value="ECO:0007669"/>
    <property type="project" value="TreeGrafter"/>
</dbReference>
<keyword evidence="5" id="KW-1185">Reference proteome</keyword>
<evidence type="ECO:0000313" key="4">
    <source>
        <dbReference type="EMBL" id="EHP30502.1"/>
    </source>
</evidence>
<dbReference type="SUPFAM" id="SSF55073">
    <property type="entry name" value="Nucleotide cyclase"/>
    <property type="match status" value="1"/>
</dbReference>
<dbReference type="Pfam" id="PF00990">
    <property type="entry name" value="GGDEF"/>
    <property type="match status" value="1"/>
</dbReference>
<sequence>MDFNKIRELKNNISVIDNSRKDIVNIWLSDADVQEILNFHGVDIDMFKHNYAHPVLNYFIDVVHGTQKIGDCPVITKLLEYLKEKNISSSELFMICINFRKAIIKDIFQKHEMNEELYENISYVFDTNFKGVLETFNETIFTAKKEAKELYEISTKDHLTKIYNRKKFDELLSFEIKNSKINETSLAIILFDIDHFKHVNDNHGHDVGDRILVSLSNLIKTQIRDSDIFARWGGEEFIILMPKSNKVSSSARAEMFRQLIESHSFEVVNNITCSFGVTHYEDEDDEESLFSRVDKALYKAKDSGRNTISIL</sequence>
<dbReference type="EMBL" id="AFRZ01000001">
    <property type="protein sequence ID" value="EHP30502.1"/>
    <property type="molecule type" value="Genomic_DNA"/>
</dbReference>
<dbReference type="eggNOG" id="COG3706">
    <property type="taxonomic scope" value="Bacteria"/>
</dbReference>
<dbReference type="HOGENOM" id="CLU_000445_11_28_7"/>
<dbReference type="InterPro" id="IPR029787">
    <property type="entry name" value="Nucleotide_cyclase"/>
</dbReference>
<dbReference type="AlphaFoldDB" id="B6BIZ0"/>
<dbReference type="InterPro" id="IPR000160">
    <property type="entry name" value="GGDEF_dom"/>
</dbReference>
<reference evidence="4 5" key="1">
    <citation type="journal article" date="2012" name="Proc. Natl. Acad. Sci. U.S.A.">
        <title>Genome and physiology of a model Epsilonproteobacterium responsible for sulfide detoxification in marine oxygen depletion zones.</title>
        <authorList>
            <person name="Grote J."/>
            <person name="Schott T."/>
            <person name="Bruckner C.G."/>
            <person name="Glockner F.O."/>
            <person name="Jost G."/>
            <person name="Teeling H."/>
            <person name="Labrenz M."/>
            <person name="Jurgens K."/>
        </authorList>
    </citation>
    <scope>NUCLEOTIDE SEQUENCE [LARGE SCALE GENOMIC DNA]</scope>
    <source>
        <strain evidence="4 5">GD1</strain>
    </source>
</reference>
<evidence type="ECO:0000313" key="5">
    <source>
        <dbReference type="Proteomes" id="UP000006431"/>
    </source>
</evidence>
<dbReference type="GO" id="GO:0052621">
    <property type="term" value="F:diguanylate cyclase activity"/>
    <property type="evidence" value="ECO:0007669"/>
    <property type="project" value="UniProtKB-EC"/>
</dbReference>
<dbReference type="SMART" id="SM00267">
    <property type="entry name" value="GGDEF"/>
    <property type="match status" value="1"/>
</dbReference>
<dbReference type="PROSITE" id="PS50887">
    <property type="entry name" value="GGDEF"/>
    <property type="match status" value="1"/>
</dbReference>
<evidence type="ECO:0000259" key="3">
    <source>
        <dbReference type="PROSITE" id="PS50887"/>
    </source>
</evidence>
<dbReference type="STRING" id="929558.SMGD1_1979"/>
<dbReference type="InterPro" id="IPR043128">
    <property type="entry name" value="Rev_trsase/Diguanyl_cyclase"/>
</dbReference>
<evidence type="ECO:0000256" key="1">
    <source>
        <dbReference type="ARBA" id="ARBA00012528"/>
    </source>
</evidence>
<dbReference type="EC" id="2.7.7.65" evidence="1"/>
<protein>
    <recommendedName>
        <fullName evidence="1">diguanylate cyclase</fullName>
        <ecNumber evidence="1">2.7.7.65</ecNumber>
    </recommendedName>
</protein>
<dbReference type="NCBIfam" id="TIGR00254">
    <property type="entry name" value="GGDEF"/>
    <property type="match status" value="1"/>
</dbReference>
<dbReference type="OrthoDB" id="7323245at2"/>
<proteinExistence type="predicted"/>
<gene>
    <name evidence="4" type="ORF">SMGD1_1979</name>
</gene>
<dbReference type="InterPro" id="IPR050469">
    <property type="entry name" value="Diguanylate_Cyclase"/>
</dbReference>
<comment type="catalytic activity">
    <reaction evidence="2">
        <text>2 GTP = 3',3'-c-di-GMP + 2 diphosphate</text>
        <dbReference type="Rhea" id="RHEA:24898"/>
        <dbReference type="ChEBI" id="CHEBI:33019"/>
        <dbReference type="ChEBI" id="CHEBI:37565"/>
        <dbReference type="ChEBI" id="CHEBI:58805"/>
        <dbReference type="EC" id="2.7.7.65"/>
    </reaction>
</comment>
<dbReference type="PANTHER" id="PTHR45138:SF9">
    <property type="entry name" value="DIGUANYLATE CYCLASE DGCM-RELATED"/>
    <property type="match status" value="1"/>
</dbReference>
<dbReference type="GO" id="GO:0043709">
    <property type="term" value="P:cell adhesion involved in single-species biofilm formation"/>
    <property type="evidence" value="ECO:0007669"/>
    <property type="project" value="TreeGrafter"/>
</dbReference>
<organism evidence="4 5">
    <name type="scientific">Sulfurimonas gotlandica (strain DSM 19862 / JCM 16533 / GD1)</name>
    <dbReference type="NCBI Taxonomy" id="929558"/>
    <lineage>
        <taxon>Bacteria</taxon>
        <taxon>Pseudomonadati</taxon>
        <taxon>Campylobacterota</taxon>
        <taxon>Epsilonproteobacteria</taxon>
        <taxon>Campylobacterales</taxon>
        <taxon>Sulfurimonadaceae</taxon>
        <taxon>Sulfurimonas</taxon>
    </lineage>
</organism>
<dbReference type="CDD" id="cd01949">
    <property type="entry name" value="GGDEF"/>
    <property type="match status" value="1"/>
</dbReference>